<evidence type="ECO:0000313" key="4">
    <source>
        <dbReference type="Proteomes" id="UP000230790"/>
    </source>
</evidence>
<comment type="caution">
    <text evidence="3">The sequence shown here is derived from an EMBL/GenBank/DDBJ whole genome shotgun (WGS) entry which is preliminary data.</text>
</comment>
<sequence length="125" mass="13420">MIGYGGIGRVHGMAYRSLTFHYGLPADAIRIVGVATTRAETAQAAAAELGCDFWTADYRELLARPEIEAVDICVPNHMHAEIVEAAAAAGKHIYCEKPLAMNVAEGKRMAAAVERAGVKTQMTFN</sequence>
<dbReference type="GO" id="GO:0016491">
    <property type="term" value="F:oxidoreductase activity"/>
    <property type="evidence" value="ECO:0007669"/>
    <property type="project" value="UniProtKB-KW"/>
</dbReference>
<protein>
    <recommendedName>
        <fullName evidence="2">Gfo/Idh/MocA-like oxidoreductase N-terminal domain-containing protein</fullName>
    </recommendedName>
</protein>
<organism evidence="3 4">
    <name type="scientific">Candidatus Thermofonsia Clade 3 bacterium</name>
    <dbReference type="NCBI Taxonomy" id="2364212"/>
    <lineage>
        <taxon>Bacteria</taxon>
        <taxon>Bacillati</taxon>
        <taxon>Chloroflexota</taxon>
        <taxon>Candidatus Thermofontia</taxon>
        <taxon>Candidatus Thermofonsia Clade 3</taxon>
    </lineage>
</organism>
<evidence type="ECO:0000313" key="3">
    <source>
        <dbReference type="EMBL" id="PJF45716.1"/>
    </source>
</evidence>
<feature type="domain" description="Gfo/Idh/MocA-like oxidoreductase N-terminal" evidence="2">
    <location>
        <begin position="1"/>
        <end position="123"/>
    </location>
</feature>
<evidence type="ECO:0000256" key="1">
    <source>
        <dbReference type="ARBA" id="ARBA00023002"/>
    </source>
</evidence>
<dbReference type="EMBL" id="PGTN01000825">
    <property type="protein sequence ID" value="PJF45716.1"/>
    <property type="molecule type" value="Genomic_DNA"/>
</dbReference>
<dbReference type="SUPFAM" id="SSF51735">
    <property type="entry name" value="NAD(P)-binding Rossmann-fold domains"/>
    <property type="match status" value="1"/>
</dbReference>
<dbReference type="InterPro" id="IPR036291">
    <property type="entry name" value="NAD(P)-bd_dom_sf"/>
</dbReference>
<dbReference type="PANTHER" id="PTHR43818">
    <property type="entry name" value="BCDNA.GH03377"/>
    <property type="match status" value="1"/>
</dbReference>
<keyword evidence="1" id="KW-0560">Oxidoreductase</keyword>
<proteinExistence type="predicted"/>
<feature type="non-terminal residue" evidence="3">
    <location>
        <position position="125"/>
    </location>
</feature>
<dbReference type="Gene3D" id="3.40.50.720">
    <property type="entry name" value="NAD(P)-binding Rossmann-like Domain"/>
    <property type="match status" value="1"/>
</dbReference>
<dbReference type="PANTHER" id="PTHR43818:SF11">
    <property type="entry name" value="BCDNA.GH03377"/>
    <property type="match status" value="1"/>
</dbReference>
<name>A0A2M8Q7D5_9CHLR</name>
<reference evidence="3 4" key="1">
    <citation type="submission" date="2017-11" db="EMBL/GenBank/DDBJ databases">
        <title>Evolution of Phototrophy in the Chloroflexi Phylum Driven by Horizontal Gene Transfer.</title>
        <authorList>
            <person name="Ward L.M."/>
            <person name="Hemp J."/>
            <person name="Shih P.M."/>
            <person name="Mcglynn S.E."/>
            <person name="Fischer W."/>
        </authorList>
    </citation>
    <scope>NUCLEOTIDE SEQUENCE [LARGE SCALE GENOMIC DNA]</scope>
    <source>
        <strain evidence="3">JP3_7</strain>
    </source>
</reference>
<gene>
    <name evidence="3" type="ORF">CUN48_17475</name>
</gene>
<dbReference type="Proteomes" id="UP000230790">
    <property type="component" value="Unassembled WGS sequence"/>
</dbReference>
<accession>A0A2M8Q7D5</accession>
<dbReference type="GO" id="GO:0000166">
    <property type="term" value="F:nucleotide binding"/>
    <property type="evidence" value="ECO:0007669"/>
    <property type="project" value="InterPro"/>
</dbReference>
<dbReference type="InterPro" id="IPR000683">
    <property type="entry name" value="Gfo/Idh/MocA-like_OxRdtase_N"/>
</dbReference>
<evidence type="ECO:0000259" key="2">
    <source>
        <dbReference type="Pfam" id="PF01408"/>
    </source>
</evidence>
<dbReference type="AlphaFoldDB" id="A0A2M8Q7D5"/>
<dbReference type="InterPro" id="IPR050463">
    <property type="entry name" value="Gfo/Idh/MocA_oxidrdct_glycsds"/>
</dbReference>
<dbReference type="Pfam" id="PF01408">
    <property type="entry name" value="GFO_IDH_MocA"/>
    <property type="match status" value="1"/>
</dbReference>